<feature type="compositionally biased region" description="Basic and acidic residues" evidence="1">
    <location>
        <begin position="106"/>
        <end position="118"/>
    </location>
</feature>
<dbReference type="OrthoDB" id="10538608at2759"/>
<feature type="region of interest" description="Disordered" evidence="1">
    <location>
        <begin position="101"/>
        <end position="184"/>
    </location>
</feature>
<feature type="compositionally biased region" description="Basic and acidic residues" evidence="1">
    <location>
        <begin position="149"/>
        <end position="184"/>
    </location>
</feature>
<keyword evidence="3" id="KW-1185">Reference proteome</keyword>
<gene>
    <name evidence="2" type="ORF">NBO_193g0005</name>
</gene>
<evidence type="ECO:0000313" key="3">
    <source>
        <dbReference type="Proteomes" id="UP000016927"/>
    </source>
</evidence>
<accession>R0MJY1</accession>
<dbReference type="HOGENOM" id="CLU_1468598_0_0_1"/>
<evidence type="ECO:0000313" key="2">
    <source>
        <dbReference type="EMBL" id="EOB13098.1"/>
    </source>
</evidence>
<reference evidence="2 3" key="1">
    <citation type="journal article" date="2013" name="BMC Genomics">
        <title>Comparative genomics of parasitic silkworm microsporidia reveal an association between genome expansion and host adaptation.</title>
        <authorList>
            <person name="Pan G."/>
            <person name="Xu J."/>
            <person name="Li T."/>
            <person name="Xia Q."/>
            <person name="Liu S.L."/>
            <person name="Zhang G."/>
            <person name="Li S."/>
            <person name="Li C."/>
            <person name="Liu H."/>
            <person name="Yang L."/>
            <person name="Liu T."/>
            <person name="Zhang X."/>
            <person name="Wu Z."/>
            <person name="Fan W."/>
            <person name="Dang X."/>
            <person name="Xiang H."/>
            <person name="Tao M."/>
            <person name="Li Y."/>
            <person name="Hu J."/>
            <person name="Li Z."/>
            <person name="Lin L."/>
            <person name="Luo J."/>
            <person name="Geng L."/>
            <person name="Wang L."/>
            <person name="Long M."/>
            <person name="Wan Y."/>
            <person name="He N."/>
            <person name="Zhang Z."/>
            <person name="Lu C."/>
            <person name="Keeling P.J."/>
            <person name="Wang J."/>
            <person name="Xiang Z."/>
            <person name="Zhou Z."/>
        </authorList>
    </citation>
    <scope>NUCLEOTIDE SEQUENCE [LARGE SCALE GENOMIC DNA]</scope>
    <source>
        <strain evidence="3">CQ1 / CVCC 102059</strain>
    </source>
</reference>
<sequence length="184" mass="21105">MNFKEYVKSLKNKYEIEEINENVIRIRKNGKELIITPNRMFDEVFLDDFFSCSISNEEDHLGNLRGHSRGFYGIGDDEDHFGSTAPSSLTMFNKSHSRGFGGIGEDDLHPQINRDHSLTGRKRQVKGMVPSPDEIFTPSQKEESDEENPFIKKDGVSPLKGKKEPDPDHFKKPGHDDDPNKFMY</sequence>
<dbReference type="AlphaFoldDB" id="R0MJY1"/>
<proteinExistence type="predicted"/>
<evidence type="ECO:0000256" key="1">
    <source>
        <dbReference type="SAM" id="MobiDB-lite"/>
    </source>
</evidence>
<protein>
    <submittedName>
        <fullName evidence="2">Uncharacterized protein</fullName>
    </submittedName>
</protein>
<name>R0MJY1_NOSB1</name>
<dbReference type="VEuPathDB" id="MicrosporidiaDB:NBO_193g0005"/>
<organism evidence="2 3">
    <name type="scientific">Nosema bombycis (strain CQ1 / CVCC 102059)</name>
    <name type="common">Microsporidian parasite</name>
    <name type="synonym">Pebrine of silkworm</name>
    <dbReference type="NCBI Taxonomy" id="578461"/>
    <lineage>
        <taxon>Eukaryota</taxon>
        <taxon>Fungi</taxon>
        <taxon>Fungi incertae sedis</taxon>
        <taxon>Microsporidia</taxon>
        <taxon>Nosematidae</taxon>
        <taxon>Nosema</taxon>
    </lineage>
</organism>
<dbReference type="EMBL" id="KB909101">
    <property type="protein sequence ID" value="EOB13098.1"/>
    <property type="molecule type" value="Genomic_DNA"/>
</dbReference>
<dbReference type="Proteomes" id="UP000016927">
    <property type="component" value="Unassembled WGS sequence"/>
</dbReference>